<evidence type="ECO:0000256" key="1">
    <source>
        <dbReference type="ARBA" id="ARBA00022737"/>
    </source>
</evidence>
<accession>A0A9X0DAM5</accession>
<evidence type="ECO:0000256" key="2">
    <source>
        <dbReference type="ARBA" id="ARBA00023157"/>
    </source>
</evidence>
<dbReference type="PROSITE" id="PS50825">
    <property type="entry name" value="HYR"/>
    <property type="match status" value="1"/>
</dbReference>
<dbReference type="EMBL" id="MU825399">
    <property type="protein sequence ID" value="KAJ7392910.1"/>
    <property type="molecule type" value="Genomic_DNA"/>
</dbReference>
<dbReference type="OrthoDB" id="6019752at2759"/>
<organism evidence="4 5">
    <name type="scientific">Desmophyllum pertusum</name>
    <dbReference type="NCBI Taxonomy" id="174260"/>
    <lineage>
        <taxon>Eukaryota</taxon>
        <taxon>Metazoa</taxon>
        <taxon>Cnidaria</taxon>
        <taxon>Anthozoa</taxon>
        <taxon>Hexacorallia</taxon>
        <taxon>Scleractinia</taxon>
        <taxon>Caryophylliina</taxon>
        <taxon>Caryophylliidae</taxon>
        <taxon>Desmophyllum</taxon>
    </lineage>
</organism>
<name>A0A9X0DAM5_9CNID</name>
<dbReference type="InterPro" id="IPR003410">
    <property type="entry name" value="HYR_dom"/>
</dbReference>
<dbReference type="Pfam" id="PF02494">
    <property type="entry name" value="HYR"/>
    <property type="match status" value="2"/>
</dbReference>
<evidence type="ECO:0000313" key="4">
    <source>
        <dbReference type="EMBL" id="KAJ7392910.1"/>
    </source>
</evidence>
<sequence>MPSASCYLVEVVADHRRRARGKRANPNGGTIGVLAFSQGRCVNQRRNAHHIYSSHSGSGSCPSPSSCSHQTQYRTMCSCTNAYSCPFHGWSGWSGSVSQGTCRKQSRYRDYNQQTRFMQASVMLPWGGVSWTDLASPVSGQCASQQRTRSYALSWLYTDRQDNCNGVGPLSCPSPLVENREKDIRPPSITCPISISVPTDPGKPTATVSIPKASATDNSGQLPTITNNAGAKSKDFVVSSVPHEVRYTATDAAGLSASYKERPRVSSCPLDIKKQTDQNEIRVTWAYPVFEDNFDRPPVQLRISSNRNPGVLFPWGRYQVVYRASDRAGNEATCEFYVEVGPVACTYFEAPAYGARACNKQTTDSNGVTYEMICAIQCRDGYSFAQPATPNTYMCQSSGTWYKLLYGAALVPVFPKSQRPWPDCAPEQNVDAAKKNFTFYTGSCSGNEQEALARIRENFLSAVKDSPLAKYLLCDVSKGQDCVVENVKVYCGLNSRKRSLDANDGERIITFDFVIWDKQASSDRKVEAAKYVRVLAI</sequence>
<evidence type="ECO:0000313" key="5">
    <source>
        <dbReference type="Proteomes" id="UP001163046"/>
    </source>
</evidence>
<gene>
    <name evidence="4" type="ORF">OS493_008148</name>
</gene>
<reference evidence="4" key="1">
    <citation type="submission" date="2023-01" db="EMBL/GenBank/DDBJ databases">
        <title>Genome assembly of the deep-sea coral Lophelia pertusa.</title>
        <authorList>
            <person name="Herrera S."/>
            <person name="Cordes E."/>
        </authorList>
    </citation>
    <scope>NUCLEOTIDE SEQUENCE</scope>
    <source>
        <strain evidence="4">USNM1676648</strain>
        <tissue evidence="4">Polyp</tissue>
    </source>
</reference>
<evidence type="ECO:0000259" key="3">
    <source>
        <dbReference type="PROSITE" id="PS50825"/>
    </source>
</evidence>
<dbReference type="PANTHER" id="PTHR24273:SF32">
    <property type="entry name" value="HYALIN"/>
    <property type="match status" value="1"/>
</dbReference>
<protein>
    <recommendedName>
        <fullName evidence="3">HYR domain-containing protein</fullName>
    </recommendedName>
</protein>
<dbReference type="PANTHER" id="PTHR24273">
    <property type="entry name" value="FI04643P-RELATED"/>
    <property type="match status" value="1"/>
</dbReference>
<dbReference type="Proteomes" id="UP001163046">
    <property type="component" value="Unassembled WGS sequence"/>
</dbReference>
<dbReference type="Gene3D" id="2.10.70.10">
    <property type="entry name" value="Complement Module, domain 1"/>
    <property type="match status" value="1"/>
</dbReference>
<keyword evidence="5" id="KW-1185">Reference proteome</keyword>
<proteinExistence type="predicted"/>
<feature type="domain" description="HYR" evidence="3">
    <location>
        <begin position="258"/>
        <end position="342"/>
    </location>
</feature>
<keyword evidence="2" id="KW-1015">Disulfide bond</keyword>
<dbReference type="InterPro" id="IPR035976">
    <property type="entry name" value="Sushi/SCR/CCP_sf"/>
</dbReference>
<dbReference type="SUPFAM" id="SSF57535">
    <property type="entry name" value="Complement control module/SCR domain"/>
    <property type="match status" value="1"/>
</dbReference>
<keyword evidence="1" id="KW-0677">Repeat</keyword>
<comment type="caution">
    <text evidence="4">The sequence shown here is derived from an EMBL/GenBank/DDBJ whole genome shotgun (WGS) entry which is preliminary data.</text>
</comment>
<dbReference type="AlphaFoldDB" id="A0A9X0DAM5"/>